<organism evidence="9 10">
    <name type="scientific">Candidatus Manganitrophus noduliformans</name>
    <dbReference type="NCBI Taxonomy" id="2606439"/>
    <lineage>
        <taxon>Bacteria</taxon>
        <taxon>Pseudomonadati</taxon>
        <taxon>Nitrospirota</taxon>
        <taxon>Nitrospiria</taxon>
        <taxon>Candidatus Troglogloeales</taxon>
        <taxon>Candidatus Manganitrophaceae</taxon>
        <taxon>Candidatus Manganitrophus</taxon>
    </lineage>
</organism>
<feature type="transmembrane region" description="Helical" evidence="7">
    <location>
        <begin position="151"/>
        <end position="184"/>
    </location>
</feature>
<dbReference type="InterPro" id="IPR003594">
    <property type="entry name" value="HATPase_dom"/>
</dbReference>
<dbReference type="GO" id="GO:0030295">
    <property type="term" value="F:protein kinase activator activity"/>
    <property type="evidence" value="ECO:0007669"/>
    <property type="project" value="TreeGrafter"/>
</dbReference>
<dbReference type="FunFam" id="1.10.287.130:FF:000070">
    <property type="entry name" value="Histidine kinase sensor protein"/>
    <property type="match status" value="1"/>
</dbReference>
<evidence type="ECO:0000256" key="3">
    <source>
        <dbReference type="ARBA" id="ARBA00022553"/>
    </source>
</evidence>
<feature type="domain" description="Histidine kinase" evidence="8">
    <location>
        <begin position="300"/>
        <end position="514"/>
    </location>
</feature>
<dbReference type="SMART" id="SM00388">
    <property type="entry name" value="HisKA"/>
    <property type="match status" value="1"/>
</dbReference>
<keyword evidence="5" id="KW-0418">Kinase</keyword>
<dbReference type="AlphaFoldDB" id="A0A7X6DT65"/>
<dbReference type="InterPro" id="IPR036097">
    <property type="entry name" value="HisK_dim/P_sf"/>
</dbReference>
<dbReference type="PRINTS" id="PR00344">
    <property type="entry name" value="BCTRLSENSOR"/>
</dbReference>
<evidence type="ECO:0000313" key="9">
    <source>
        <dbReference type="EMBL" id="NKE72932.1"/>
    </source>
</evidence>
<dbReference type="InterPro" id="IPR050351">
    <property type="entry name" value="BphY/WalK/GraS-like"/>
</dbReference>
<protein>
    <recommendedName>
        <fullName evidence="2">histidine kinase</fullName>
        <ecNumber evidence="2">2.7.13.3</ecNumber>
    </recommendedName>
</protein>
<dbReference type="GO" id="GO:0000156">
    <property type="term" value="F:phosphorelay response regulator activity"/>
    <property type="evidence" value="ECO:0007669"/>
    <property type="project" value="TreeGrafter"/>
</dbReference>
<evidence type="ECO:0000256" key="6">
    <source>
        <dbReference type="SAM" id="Coils"/>
    </source>
</evidence>
<feature type="transmembrane region" description="Helical" evidence="7">
    <location>
        <begin position="88"/>
        <end position="112"/>
    </location>
</feature>
<name>A0A7X6DT65_9BACT</name>
<keyword evidence="10" id="KW-1185">Reference proteome</keyword>
<evidence type="ECO:0000313" key="10">
    <source>
        <dbReference type="Proteomes" id="UP000534783"/>
    </source>
</evidence>
<dbReference type="GO" id="GO:0000155">
    <property type="term" value="F:phosphorelay sensor kinase activity"/>
    <property type="evidence" value="ECO:0007669"/>
    <property type="project" value="InterPro"/>
</dbReference>
<dbReference type="PANTHER" id="PTHR42878">
    <property type="entry name" value="TWO-COMPONENT HISTIDINE KINASE"/>
    <property type="match status" value="1"/>
</dbReference>
<dbReference type="GO" id="GO:0007234">
    <property type="term" value="P:osmosensory signaling via phosphorelay pathway"/>
    <property type="evidence" value="ECO:0007669"/>
    <property type="project" value="TreeGrafter"/>
</dbReference>
<evidence type="ECO:0000256" key="5">
    <source>
        <dbReference type="ARBA" id="ARBA00022777"/>
    </source>
</evidence>
<reference evidence="9 10" key="1">
    <citation type="journal article" date="2020" name="Nature">
        <title>Bacterial chemolithoautotrophy via manganese oxidation.</title>
        <authorList>
            <person name="Yu H."/>
            <person name="Leadbetter J.R."/>
        </authorList>
    </citation>
    <scope>NUCLEOTIDE SEQUENCE [LARGE SCALE GENOMIC DNA]</scope>
    <source>
        <strain evidence="9 10">Mn-1</strain>
    </source>
</reference>
<feature type="transmembrane region" description="Helical" evidence="7">
    <location>
        <begin position="196"/>
        <end position="214"/>
    </location>
</feature>
<feature type="transmembrane region" description="Helical" evidence="7">
    <location>
        <begin position="46"/>
        <end position="68"/>
    </location>
</feature>
<dbReference type="SUPFAM" id="SSF55874">
    <property type="entry name" value="ATPase domain of HSP90 chaperone/DNA topoisomerase II/histidine kinase"/>
    <property type="match status" value="1"/>
</dbReference>
<keyword evidence="7" id="KW-0812">Transmembrane</keyword>
<dbReference type="Gene3D" id="3.30.565.10">
    <property type="entry name" value="Histidine kinase-like ATPase, C-terminal domain"/>
    <property type="match status" value="1"/>
</dbReference>
<dbReference type="SMART" id="SM00387">
    <property type="entry name" value="HATPase_c"/>
    <property type="match status" value="1"/>
</dbReference>
<dbReference type="Gene3D" id="1.10.287.130">
    <property type="match status" value="1"/>
</dbReference>
<dbReference type="EMBL" id="VTOW01000004">
    <property type="protein sequence ID" value="NKE72932.1"/>
    <property type="molecule type" value="Genomic_DNA"/>
</dbReference>
<dbReference type="InterPro" id="IPR004358">
    <property type="entry name" value="Sig_transdc_His_kin-like_C"/>
</dbReference>
<dbReference type="InterPro" id="IPR005467">
    <property type="entry name" value="His_kinase_dom"/>
</dbReference>
<sequence length="529" mass="58060">MIRFHLLASIRLEYIPMAPNTALAFMLLGSALLIRVHRPAWPPGQTFGKGASLLVLMLAALTLGQHLFGFQINIDQWLVSSSEKFGAVLIGRMSPVTAANFLLAGFSLLLALTASAEKPRRRGMAAVFATGVVSVGSVVILGYLYRTPLLYGGTVIPVALTTAIAFLVLGIGIVAVCGPGVWPLRSWIGRSTQARLMRVFLPFTVGVILVAGWLNTLSLQKVANPAMVAALLALVSVFVMSVIVSQLSRIIGGAIDRADAERKAAEGEVRALNEDLERRVAERTAQLEAANKELEAFSYSVSHDLRAPLRHISGFVEMLQEHQEGQLDEKGRRYIQTITRSAEKMGTLIDDLLLFSRAAKTEMRIGRVRLDRLVQEVIQQLQPDVGGREIAWTIGPLPEVEGDAALLRQVWTNLIGNAVKYTRTRARAEIEIGVTSKGEEDIFFIRDNGAGFDPKYAGKLFGVFQRLHRADEFEGTGIGLANVRRIVHRHGGRTWAEGEVDQGAVFYFSLPKNLFDESRETGLRMELHS</sequence>
<dbReference type="FunFam" id="3.30.565.10:FF:000006">
    <property type="entry name" value="Sensor histidine kinase WalK"/>
    <property type="match status" value="1"/>
</dbReference>
<dbReference type="EC" id="2.7.13.3" evidence="2"/>
<feature type="transmembrane region" description="Helical" evidence="7">
    <location>
        <begin position="226"/>
        <end position="247"/>
    </location>
</feature>
<dbReference type="InterPro" id="IPR036890">
    <property type="entry name" value="HATPase_C_sf"/>
</dbReference>
<dbReference type="Pfam" id="PF00512">
    <property type="entry name" value="HisKA"/>
    <property type="match status" value="1"/>
</dbReference>
<dbReference type="PANTHER" id="PTHR42878:SF15">
    <property type="entry name" value="BACTERIOPHYTOCHROME"/>
    <property type="match status" value="1"/>
</dbReference>
<dbReference type="Pfam" id="PF02518">
    <property type="entry name" value="HATPase_c"/>
    <property type="match status" value="1"/>
</dbReference>
<dbReference type="InterPro" id="IPR003661">
    <property type="entry name" value="HisK_dim/P_dom"/>
</dbReference>
<evidence type="ECO:0000256" key="7">
    <source>
        <dbReference type="SAM" id="Phobius"/>
    </source>
</evidence>
<proteinExistence type="predicted"/>
<evidence type="ECO:0000256" key="1">
    <source>
        <dbReference type="ARBA" id="ARBA00000085"/>
    </source>
</evidence>
<keyword evidence="7" id="KW-0472">Membrane</keyword>
<keyword evidence="3" id="KW-0597">Phosphoprotein</keyword>
<feature type="coiled-coil region" evidence="6">
    <location>
        <begin position="255"/>
        <end position="293"/>
    </location>
</feature>
<comment type="caution">
    <text evidence="9">The sequence shown here is derived from an EMBL/GenBank/DDBJ whole genome shotgun (WGS) entry which is preliminary data.</text>
</comment>
<keyword evidence="7" id="KW-1133">Transmembrane helix</keyword>
<keyword evidence="6" id="KW-0175">Coiled coil</keyword>
<keyword evidence="4" id="KW-0808">Transferase</keyword>
<comment type="catalytic activity">
    <reaction evidence="1">
        <text>ATP + protein L-histidine = ADP + protein N-phospho-L-histidine.</text>
        <dbReference type="EC" id="2.7.13.3"/>
    </reaction>
</comment>
<accession>A0A7X6DT65</accession>
<evidence type="ECO:0000256" key="4">
    <source>
        <dbReference type="ARBA" id="ARBA00022679"/>
    </source>
</evidence>
<dbReference type="SUPFAM" id="SSF47384">
    <property type="entry name" value="Homodimeric domain of signal transducing histidine kinase"/>
    <property type="match status" value="1"/>
</dbReference>
<feature type="transmembrane region" description="Helical" evidence="7">
    <location>
        <begin position="124"/>
        <end position="145"/>
    </location>
</feature>
<gene>
    <name evidence="9" type="ORF">MNODULE_19450</name>
</gene>
<feature type="transmembrane region" description="Helical" evidence="7">
    <location>
        <begin position="14"/>
        <end position="34"/>
    </location>
</feature>
<evidence type="ECO:0000256" key="2">
    <source>
        <dbReference type="ARBA" id="ARBA00012438"/>
    </source>
</evidence>
<dbReference type="PROSITE" id="PS50109">
    <property type="entry name" value="HIS_KIN"/>
    <property type="match status" value="1"/>
</dbReference>
<evidence type="ECO:0000259" key="8">
    <source>
        <dbReference type="PROSITE" id="PS50109"/>
    </source>
</evidence>
<dbReference type="Proteomes" id="UP000534783">
    <property type="component" value="Unassembled WGS sequence"/>
</dbReference>
<dbReference type="CDD" id="cd00082">
    <property type="entry name" value="HisKA"/>
    <property type="match status" value="1"/>
</dbReference>